<dbReference type="PANTHER" id="PTHR39418">
    <property type="entry name" value="DEHYDROGENASE-RELATED"/>
    <property type="match status" value="1"/>
</dbReference>
<dbReference type="Gene3D" id="3.30.1330.130">
    <property type="match status" value="1"/>
</dbReference>
<organism evidence="2 3">
    <name type="scientific">Thermosulfurimonas marina</name>
    <dbReference type="NCBI Taxonomy" id="2047767"/>
    <lineage>
        <taxon>Bacteria</taxon>
        <taxon>Pseudomonadati</taxon>
        <taxon>Thermodesulfobacteriota</taxon>
        <taxon>Thermodesulfobacteria</taxon>
        <taxon>Thermodesulfobacteriales</taxon>
        <taxon>Thermodesulfobacteriaceae</taxon>
        <taxon>Thermosulfurimonas</taxon>
    </lineage>
</organism>
<proteinExistence type="predicted"/>
<dbReference type="EMBL" id="CP042909">
    <property type="protein sequence ID" value="QJA06451.1"/>
    <property type="molecule type" value="Genomic_DNA"/>
</dbReference>
<dbReference type="SUPFAM" id="SSF143555">
    <property type="entry name" value="FwdE-like"/>
    <property type="match status" value="1"/>
</dbReference>
<evidence type="ECO:0000259" key="1">
    <source>
        <dbReference type="Pfam" id="PF02663"/>
    </source>
</evidence>
<reference evidence="2 3" key="1">
    <citation type="submission" date="2019-08" db="EMBL/GenBank/DDBJ databases">
        <title>Complete genome sequence of Thermosulfurimonas marina SU872T, an anaerobic thermophilic chemolithoautotrophic bacterium isolated from a shallow marine hydrothermal vent.</title>
        <authorList>
            <person name="Allioux M."/>
            <person name="Jebbar M."/>
            <person name="Slobodkina G."/>
            <person name="Slobodkin A."/>
            <person name="Moalic Y."/>
            <person name="Frolova A."/>
            <person name="Shao Z."/>
            <person name="Alain K."/>
        </authorList>
    </citation>
    <scope>NUCLEOTIDE SEQUENCE [LARGE SCALE GENOMIC DNA]</scope>
    <source>
        <strain evidence="2 3">SU872</strain>
    </source>
</reference>
<dbReference type="InterPro" id="IPR053194">
    <property type="entry name" value="tRNA_methyltr_O"/>
</dbReference>
<feature type="domain" description="Formylmethanofuran dehydrogenase subunit E" evidence="1">
    <location>
        <begin position="18"/>
        <end position="141"/>
    </location>
</feature>
<evidence type="ECO:0000313" key="2">
    <source>
        <dbReference type="EMBL" id="QJA06451.1"/>
    </source>
</evidence>
<keyword evidence="3" id="KW-1185">Reference proteome</keyword>
<dbReference type="InterPro" id="IPR003814">
    <property type="entry name" value="FmdEsu_dom"/>
</dbReference>
<dbReference type="AlphaFoldDB" id="A0A6H1WTF1"/>
<accession>A0A6H1WTF1</accession>
<evidence type="ECO:0000313" key="3">
    <source>
        <dbReference type="Proteomes" id="UP000501253"/>
    </source>
</evidence>
<dbReference type="PANTHER" id="PTHR39418:SF1">
    <property type="entry name" value="DEHYDROGENASE"/>
    <property type="match status" value="1"/>
</dbReference>
<dbReference type="Proteomes" id="UP000501253">
    <property type="component" value="Chromosome"/>
</dbReference>
<dbReference type="Pfam" id="PF02663">
    <property type="entry name" value="FmdE"/>
    <property type="match status" value="1"/>
</dbReference>
<dbReference type="RefSeq" id="WP_168719801.1">
    <property type="nucleotide sequence ID" value="NZ_CP042909.1"/>
</dbReference>
<name>A0A6H1WTF1_9BACT</name>
<sequence>MSIFEEPFEKILEESVRVHGHLCAGQVLGVRLALLGLRLIGIKDPRGADRKKFLVFVEMDRCATDAVQSVTGASLGKRSLKFYDYGIMAATFVHLGTGQAFRVIAREEARELADRYFPEIPDKYRRQLEAYRVMPEEELFEVQEVEVPVSEFDLPGRPRRRVRCEVCGLYVQDGREIERQGRIMCRPCAEGGYFRPKGPRTRPPKA</sequence>
<dbReference type="KEGG" id="tmai:FVE67_06380"/>
<gene>
    <name evidence="2" type="ORF">FVE67_06380</name>
</gene>
<protein>
    <submittedName>
        <fullName evidence="2">Formylmethanofuran dehydrogenase</fullName>
    </submittedName>
</protein>